<sequence>MTSPLRVPANRASIYGKASTYGTTPDSSSFAPVSPGGCSAQRAEVSLLPGLRDRCCPEAWRIHLCSGGALLDTQ</sequence>
<keyword evidence="2" id="KW-1185">Reference proteome</keyword>
<dbReference type="Proteomes" id="UP000518266">
    <property type="component" value="Unassembled WGS sequence"/>
</dbReference>
<organism evidence="1 2">
    <name type="scientific">Dissostichus mawsoni</name>
    <name type="common">Antarctic cod</name>
    <dbReference type="NCBI Taxonomy" id="36200"/>
    <lineage>
        <taxon>Eukaryota</taxon>
        <taxon>Metazoa</taxon>
        <taxon>Chordata</taxon>
        <taxon>Craniata</taxon>
        <taxon>Vertebrata</taxon>
        <taxon>Euteleostomi</taxon>
        <taxon>Actinopterygii</taxon>
        <taxon>Neopterygii</taxon>
        <taxon>Teleostei</taxon>
        <taxon>Neoteleostei</taxon>
        <taxon>Acanthomorphata</taxon>
        <taxon>Eupercaria</taxon>
        <taxon>Perciformes</taxon>
        <taxon>Notothenioidei</taxon>
        <taxon>Nototheniidae</taxon>
        <taxon>Dissostichus</taxon>
    </lineage>
</organism>
<evidence type="ECO:0000313" key="2">
    <source>
        <dbReference type="Proteomes" id="UP000518266"/>
    </source>
</evidence>
<accession>A0A7J5ZDN5</accession>
<dbReference type="EMBL" id="JAAKFY010000003">
    <property type="protein sequence ID" value="KAF3859129.1"/>
    <property type="molecule type" value="Genomic_DNA"/>
</dbReference>
<proteinExistence type="predicted"/>
<name>A0A7J5ZDN5_DISMA</name>
<protein>
    <submittedName>
        <fullName evidence="1">Uncharacterized protein</fullName>
    </submittedName>
</protein>
<evidence type="ECO:0000313" key="1">
    <source>
        <dbReference type="EMBL" id="KAF3859129.1"/>
    </source>
</evidence>
<comment type="caution">
    <text evidence="1">The sequence shown here is derived from an EMBL/GenBank/DDBJ whole genome shotgun (WGS) entry which is preliminary data.</text>
</comment>
<reference evidence="1 2" key="1">
    <citation type="submission" date="2020-03" db="EMBL/GenBank/DDBJ databases">
        <title>Dissostichus mawsoni Genome sequencing and assembly.</title>
        <authorList>
            <person name="Park H."/>
        </authorList>
    </citation>
    <scope>NUCLEOTIDE SEQUENCE [LARGE SCALE GENOMIC DNA]</scope>
    <source>
        <strain evidence="1">DM0001</strain>
        <tissue evidence="1">Muscle</tissue>
    </source>
</reference>
<gene>
    <name evidence="1" type="ORF">F7725_021528</name>
</gene>
<dbReference type="AlphaFoldDB" id="A0A7J5ZDN5"/>